<dbReference type="Proteomes" id="UP000580250">
    <property type="component" value="Unassembled WGS sequence"/>
</dbReference>
<reference evidence="2 3" key="1">
    <citation type="submission" date="2020-08" db="EMBL/GenBank/DDBJ databases">
        <authorList>
            <person name="Koutsovoulos G."/>
            <person name="Danchin GJ E."/>
        </authorList>
    </citation>
    <scope>NUCLEOTIDE SEQUENCE [LARGE SCALE GENOMIC DNA]</scope>
</reference>
<protein>
    <submittedName>
        <fullName evidence="2">Uncharacterized protein</fullName>
    </submittedName>
</protein>
<evidence type="ECO:0000313" key="2">
    <source>
        <dbReference type="EMBL" id="CAD2187600.1"/>
    </source>
</evidence>
<accession>A0A6V7WKR7</accession>
<comment type="caution">
    <text evidence="2">The sequence shown here is derived from an EMBL/GenBank/DDBJ whole genome shotgun (WGS) entry which is preliminary data.</text>
</comment>
<proteinExistence type="predicted"/>
<evidence type="ECO:0000313" key="3">
    <source>
        <dbReference type="Proteomes" id="UP000580250"/>
    </source>
</evidence>
<feature type="compositionally biased region" description="Low complexity" evidence="1">
    <location>
        <begin position="13"/>
        <end position="29"/>
    </location>
</feature>
<name>A0A6V7WKR7_MELEN</name>
<sequence>MISSSTNQSTLAQQQQHQQHLQQHQQPPQRGHNVQTRDYASLQLEVFELLCIFQRVKRIQSKDTTQCGQLVQDNTMSDEQRSEYINRSMYRILNEVEAKIVCLPNNTDPITPDYFDEWSFLTWALLQIINRLEAMNKNESNLLDYCGKHFKEKIHTALVDLVNKAHRMQPPPTLQPNDQQFERFYQVNNTKFIFRAI</sequence>
<evidence type="ECO:0000256" key="1">
    <source>
        <dbReference type="SAM" id="MobiDB-lite"/>
    </source>
</evidence>
<feature type="region of interest" description="Disordered" evidence="1">
    <location>
        <begin position="1"/>
        <end position="35"/>
    </location>
</feature>
<feature type="compositionally biased region" description="Polar residues" evidence="1">
    <location>
        <begin position="1"/>
        <end position="12"/>
    </location>
</feature>
<dbReference type="EMBL" id="CAJEWN010000646">
    <property type="protein sequence ID" value="CAD2187600.1"/>
    <property type="molecule type" value="Genomic_DNA"/>
</dbReference>
<gene>
    <name evidence="2" type="ORF">MENT_LOCUS40197</name>
</gene>
<organism evidence="2 3">
    <name type="scientific">Meloidogyne enterolobii</name>
    <name type="common">Root-knot nematode worm</name>
    <name type="synonym">Meloidogyne mayaguensis</name>
    <dbReference type="NCBI Taxonomy" id="390850"/>
    <lineage>
        <taxon>Eukaryota</taxon>
        <taxon>Metazoa</taxon>
        <taxon>Ecdysozoa</taxon>
        <taxon>Nematoda</taxon>
        <taxon>Chromadorea</taxon>
        <taxon>Rhabditida</taxon>
        <taxon>Tylenchina</taxon>
        <taxon>Tylenchomorpha</taxon>
        <taxon>Tylenchoidea</taxon>
        <taxon>Meloidogynidae</taxon>
        <taxon>Meloidogyninae</taxon>
        <taxon>Meloidogyne</taxon>
    </lineage>
</organism>
<dbReference type="AlphaFoldDB" id="A0A6V7WKR7"/>